<evidence type="ECO:0000313" key="4">
    <source>
        <dbReference type="Proteomes" id="UP000033710"/>
    </source>
</evidence>
<protein>
    <submittedName>
        <fullName evidence="3">Uncharacterized protein</fullName>
    </submittedName>
</protein>
<reference evidence="3 4" key="2">
    <citation type="journal article" date="2015" name="Eukaryot. Cell">
        <title>Asexual propagation of a virulent clone complex in a human and feline outbreak of sporotrichosis.</title>
        <authorList>
            <person name="Teixeira Mde M."/>
            <person name="Rodrigues A.M."/>
            <person name="Tsui C.K."/>
            <person name="de Almeida L.G."/>
            <person name="Van Diepeningen A.D."/>
            <person name="van den Ende B.G."/>
            <person name="Fernandes G.F."/>
            <person name="Kano R."/>
            <person name="Hamelin R.C."/>
            <person name="Lopes-Bezerra L.M."/>
            <person name="Vasconcelos A.T."/>
            <person name="de Hoog S."/>
            <person name="de Camargo Z.P."/>
            <person name="Felipe M.S."/>
        </authorList>
    </citation>
    <scope>NUCLEOTIDE SEQUENCE [LARGE SCALE GENOMIC DNA]</scope>
    <source>
        <strain evidence="3 4">1099-18</strain>
    </source>
</reference>
<proteinExistence type="predicted"/>
<accession>A0A0F2M6N4</accession>
<dbReference type="GeneID" id="27670266"/>
<feature type="region of interest" description="Disordered" evidence="2">
    <location>
        <begin position="515"/>
        <end position="562"/>
    </location>
</feature>
<dbReference type="KEGG" id="ssck:SPSK_08390"/>
<evidence type="ECO:0000313" key="3">
    <source>
        <dbReference type="EMBL" id="KJR85373.1"/>
    </source>
</evidence>
<gene>
    <name evidence="3" type="ORF">SPSK_08390</name>
</gene>
<dbReference type="EMBL" id="AXCR01000007">
    <property type="protein sequence ID" value="KJR85373.1"/>
    <property type="molecule type" value="Genomic_DNA"/>
</dbReference>
<feature type="region of interest" description="Disordered" evidence="2">
    <location>
        <begin position="876"/>
        <end position="947"/>
    </location>
</feature>
<organism evidence="3 4">
    <name type="scientific">Sporothrix schenckii 1099-18</name>
    <dbReference type="NCBI Taxonomy" id="1397361"/>
    <lineage>
        <taxon>Eukaryota</taxon>
        <taxon>Fungi</taxon>
        <taxon>Dikarya</taxon>
        <taxon>Ascomycota</taxon>
        <taxon>Pezizomycotina</taxon>
        <taxon>Sordariomycetes</taxon>
        <taxon>Sordariomycetidae</taxon>
        <taxon>Ophiostomatales</taxon>
        <taxon>Ophiostomataceae</taxon>
        <taxon>Sporothrix</taxon>
    </lineage>
</organism>
<feature type="compositionally biased region" description="Polar residues" evidence="2">
    <location>
        <begin position="1038"/>
        <end position="1048"/>
    </location>
</feature>
<feature type="region of interest" description="Disordered" evidence="2">
    <location>
        <begin position="833"/>
        <end position="858"/>
    </location>
</feature>
<dbReference type="RefSeq" id="XP_016588049.1">
    <property type="nucleotide sequence ID" value="XM_016734989.1"/>
</dbReference>
<feature type="region of interest" description="Disordered" evidence="2">
    <location>
        <begin position="739"/>
        <end position="774"/>
    </location>
</feature>
<evidence type="ECO:0000256" key="1">
    <source>
        <dbReference type="SAM" id="Coils"/>
    </source>
</evidence>
<dbReference type="AlphaFoldDB" id="A0A0F2M6N4"/>
<name>A0A0F2M6N4_SPOSC</name>
<feature type="compositionally biased region" description="Low complexity" evidence="2">
    <location>
        <begin position="647"/>
        <end position="663"/>
    </location>
</feature>
<feature type="region of interest" description="Disordered" evidence="2">
    <location>
        <begin position="1025"/>
        <end position="1065"/>
    </location>
</feature>
<dbReference type="OrthoDB" id="5401902at2759"/>
<feature type="region of interest" description="Disordered" evidence="2">
    <location>
        <begin position="290"/>
        <end position="341"/>
    </location>
</feature>
<dbReference type="VEuPathDB" id="FungiDB:SPSK_08390"/>
<feature type="coiled-coil region" evidence="1">
    <location>
        <begin position="585"/>
        <end position="612"/>
    </location>
</feature>
<feature type="compositionally biased region" description="Polar residues" evidence="2">
    <location>
        <begin position="739"/>
        <end position="749"/>
    </location>
</feature>
<sequence length="1065" mass="117386">MASTTSSKRAKRLVNKLSELQYHDQELTGPICLSIKHDLRSSKYCKLAQVFSGPDTVLDIPVARGSARKFIVSQLEAQKLTNQETSVVFFSPLIRYIVSCLPPVRGKWPPTAATIFTWHCFRTHRTFCIFAFVDCTTTMPSYKYTAQQLLELRAFGVPMSLEDAPQKGVDHGIQTGSAGRQSGSESRESRTLGRFHKYRPFHTQQSSTARSRIDFPGAPDEIVYVTRQPRREAATGNPAEMEWRYRGRVGSEATSAEPLSAPTGINAQQSEGFQRFYKAVISPTHVRVTAGGRIVPNTRGTSPMSKRPKDKGDEGDLAKDANPPPDDQTQRVPDGPYLAGPHPSNLPLYAFPPHHPFYPPFPAPMPRMSMMPLPLGLAMPGGFPFPPQPGPPGTASQMLLPEAEKNFAKENVQNGNRREPSNFKTPTFDKTREHPMHLPSEQLDRTKPFIVNGQMVYPFAPPAVPPHIAVGPPSQIPSGFLGNPNFPLALFHGSLMTPSQAGMNHLFNSPLGFPSLPGPFQAPQANPTHPGQSAVTNAGSVPSSENAPQLPSAPPISSIRPSEISRKQIEMLRGSLKYHEDQLLYNKHQIDEKEMERTIRMLQSQIDRFEALNQNQLRFEENHYPKKEPIAAETNGPERRAIDRASRSSASMQGTVKHVSSSTRRSHSIRHKQVLRRKEPLFHLNPVDPSFALSDPIKKSTLPIKAALAPPFEPRSLAIAEAQAPRVRGSFQWDGASVDESSAVDQNNDGRAYGVRGPSHDKKPSVVTTNNKSDLSKPYLVGTLPAGIDPQHARDSDYVYERELTHDETRSRYLFWGRAPSFTRKGLPKFDGKDFYPPSPANDAIGDSPPPPLLGRHVPIGAPDVDYYTGAFQPEVTQASQAGNPGRYASEFRRERQKPVKVTLRRPDSDALEDRSQVNDKNPKGFEEAPKDVTQGGKQDTQANNTRSKLLHTVLKRNISTNSEVLPGALTSATVQGVLPQYSTGYDSLVAASLSSVHSSPVALGRLSPIKSDDGSSIFVTPASRRIGENRPPPESVGPTSLEQQFQKRMTLVESNHDVSPWDSL</sequence>
<reference evidence="3 4" key="1">
    <citation type="journal article" date="2014" name="BMC Genomics">
        <title>Comparative genomics of the major fungal agents of human and animal Sporotrichosis: Sporothrix schenckii and Sporothrix brasiliensis.</title>
        <authorList>
            <person name="Teixeira M.M."/>
            <person name="de Almeida L.G."/>
            <person name="Kubitschek-Barreira P."/>
            <person name="Alves F.L."/>
            <person name="Kioshima E.S."/>
            <person name="Abadio A.K."/>
            <person name="Fernandes L."/>
            <person name="Derengowski L.S."/>
            <person name="Ferreira K.S."/>
            <person name="Souza R.C."/>
            <person name="Ruiz J.C."/>
            <person name="de Andrade N.C."/>
            <person name="Paes H.C."/>
            <person name="Nicola A.M."/>
            <person name="Albuquerque P."/>
            <person name="Gerber A.L."/>
            <person name="Martins V.P."/>
            <person name="Peconick L.D."/>
            <person name="Neto A.V."/>
            <person name="Chaucanez C.B."/>
            <person name="Silva P.A."/>
            <person name="Cunha O.L."/>
            <person name="de Oliveira F.F."/>
            <person name="dos Santos T.C."/>
            <person name="Barros A.L."/>
            <person name="Soares M.A."/>
            <person name="de Oliveira L.M."/>
            <person name="Marini M.M."/>
            <person name="Villalobos-Duno H."/>
            <person name="Cunha M.M."/>
            <person name="de Hoog S."/>
            <person name="da Silveira J.F."/>
            <person name="Henrissat B."/>
            <person name="Nino-Vega G.A."/>
            <person name="Cisalpino P.S."/>
            <person name="Mora-Montes H.M."/>
            <person name="Almeida S.R."/>
            <person name="Stajich J.E."/>
            <person name="Lopes-Bezerra L.M."/>
            <person name="Vasconcelos A.T."/>
            <person name="Felipe M.S."/>
        </authorList>
    </citation>
    <scope>NUCLEOTIDE SEQUENCE [LARGE SCALE GENOMIC DNA]</scope>
    <source>
        <strain evidence="3 4">1099-18</strain>
    </source>
</reference>
<keyword evidence="1" id="KW-0175">Coiled coil</keyword>
<feature type="compositionally biased region" description="Basic and acidic residues" evidence="2">
    <location>
        <begin position="310"/>
        <end position="319"/>
    </location>
</feature>
<dbReference type="Proteomes" id="UP000033710">
    <property type="component" value="Unassembled WGS sequence"/>
</dbReference>
<evidence type="ECO:0000256" key="2">
    <source>
        <dbReference type="SAM" id="MobiDB-lite"/>
    </source>
</evidence>
<feature type="compositionally biased region" description="Polar residues" evidence="2">
    <location>
        <begin position="936"/>
        <end position="947"/>
    </location>
</feature>
<feature type="compositionally biased region" description="Basic and acidic residues" evidence="2">
    <location>
        <begin position="905"/>
        <end position="931"/>
    </location>
</feature>
<feature type="region of interest" description="Disordered" evidence="2">
    <location>
        <begin position="629"/>
        <end position="671"/>
    </location>
</feature>
<feature type="region of interest" description="Disordered" evidence="2">
    <location>
        <begin position="414"/>
        <end position="434"/>
    </location>
</feature>
<feature type="compositionally biased region" description="Basic and acidic residues" evidence="2">
    <location>
        <begin position="416"/>
        <end position="434"/>
    </location>
</feature>
<feature type="compositionally biased region" description="Basic and acidic residues" evidence="2">
    <location>
        <begin position="629"/>
        <end position="646"/>
    </location>
</feature>
<feature type="compositionally biased region" description="Polar residues" evidence="2">
    <location>
        <begin position="523"/>
        <end position="549"/>
    </location>
</feature>
<comment type="caution">
    <text evidence="3">The sequence shown here is derived from an EMBL/GenBank/DDBJ whole genome shotgun (WGS) entry which is preliminary data.</text>
</comment>
<feature type="region of interest" description="Disordered" evidence="2">
    <location>
        <begin position="166"/>
        <end position="215"/>
    </location>
</feature>